<evidence type="ECO:0000313" key="1">
    <source>
        <dbReference type="EMBL" id="MDR6510945.1"/>
    </source>
</evidence>
<sequence length="118" mass="12951">MIEKAVPALIATRDALDRFHAMMRSKEKARLDPWIAMAAKTKLAAFAASVEADKDAMAAAISTPRSSRQVEGKVNRLKVITRQMVLGAPKSTCSKPGLWRQHEPNCTECEPNPNLHAV</sequence>
<proteinExistence type="predicted"/>
<accession>A0ABU1MKS8</accession>
<comment type="caution">
    <text evidence="1">The sequence shown here is derived from an EMBL/GenBank/DDBJ whole genome shotgun (WGS) entry which is preliminary data.</text>
</comment>
<dbReference type="EMBL" id="JAVDRD010000004">
    <property type="protein sequence ID" value="MDR6510945.1"/>
    <property type="molecule type" value="Genomic_DNA"/>
</dbReference>
<keyword evidence="2" id="KW-1185">Reference proteome</keyword>
<evidence type="ECO:0000313" key="2">
    <source>
        <dbReference type="Proteomes" id="UP001184150"/>
    </source>
</evidence>
<organism evidence="1 2">
    <name type="scientific">Novosphingobium capsulatum</name>
    <dbReference type="NCBI Taxonomy" id="13688"/>
    <lineage>
        <taxon>Bacteria</taxon>
        <taxon>Pseudomonadati</taxon>
        <taxon>Pseudomonadota</taxon>
        <taxon>Alphaproteobacteria</taxon>
        <taxon>Sphingomonadales</taxon>
        <taxon>Sphingomonadaceae</taxon>
        <taxon>Novosphingobium</taxon>
    </lineage>
</organism>
<dbReference type="Proteomes" id="UP001184150">
    <property type="component" value="Unassembled WGS sequence"/>
</dbReference>
<reference evidence="1 2" key="1">
    <citation type="submission" date="2023-07" db="EMBL/GenBank/DDBJ databases">
        <title>Sorghum-associated microbial communities from plants grown in Nebraska, USA.</title>
        <authorList>
            <person name="Schachtman D."/>
        </authorList>
    </citation>
    <scope>NUCLEOTIDE SEQUENCE [LARGE SCALE GENOMIC DNA]</scope>
    <source>
        <strain evidence="1 2">DS1027</strain>
    </source>
</reference>
<name>A0ABU1MKS8_9SPHN</name>
<gene>
    <name evidence="1" type="ORF">J2792_001817</name>
</gene>
<protein>
    <submittedName>
        <fullName evidence="1">Transposase</fullName>
    </submittedName>
</protein>